<sequence>MGRSYDRGSGGGGDSKIPMQWTDEILHKYCGKVDRGREGKSNKAQKCDECILIKASREKAQQKDTSSRRNEKMGWQAGDLGWM</sequence>
<keyword evidence="3" id="KW-1185">Reference proteome</keyword>
<evidence type="ECO:0000256" key="1">
    <source>
        <dbReference type="SAM" id="MobiDB-lite"/>
    </source>
</evidence>
<dbReference type="Proteomes" id="UP001302126">
    <property type="component" value="Unassembled WGS sequence"/>
</dbReference>
<protein>
    <submittedName>
        <fullName evidence="2">Uncharacterized protein</fullName>
    </submittedName>
</protein>
<dbReference type="AlphaFoldDB" id="A0AAN6WQR0"/>
<accession>A0AAN6WQR0</accession>
<comment type="caution">
    <text evidence="2">The sequence shown here is derived from an EMBL/GenBank/DDBJ whole genome shotgun (WGS) entry which is preliminary data.</text>
</comment>
<proteinExistence type="predicted"/>
<evidence type="ECO:0000313" key="3">
    <source>
        <dbReference type="Proteomes" id="UP001302126"/>
    </source>
</evidence>
<reference evidence="2" key="1">
    <citation type="journal article" date="2023" name="Mol. Phylogenet. Evol.">
        <title>Genome-scale phylogeny and comparative genomics of the fungal order Sordariales.</title>
        <authorList>
            <person name="Hensen N."/>
            <person name="Bonometti L."/>
            <person name="Westerberg I."/>
            <person name="Brannstrom I.O."/>
            <person name="Guillou S."/>
            <person name="Cros-Aarteil S."/>
            <person name="Calhoun S."/>
            <person name="Haridas S."/>
            <person name="Kuo A."/>
            <person name="Mondo S."/>
            <person name="Pangilinan J."/>
            <person name="Riley R."/>
            <person name="LaButti K."/>
            <person name="Andreopoulos B."/>
            <person name="Lipzen A."/>
            <person name="Chen C."/>
            <person name="Yan M."/>
            <person name="Daum C."/>
            <person name="Ng V."/>
            <person name="Clum A."/>
            <person name="Steindorff A."/>
            <person name="Ohm R.A."/>
            <person name="Martin F."/>
            <person name="Silar P."/>
            <person name="Natvig D.O."/>
            <person name="Lalanne C."/>
            <person name="Gautier V."/>
            <person name="Ament-Velasquez S.L."/>
            <person name="Kruys A."/>
            <person name="Hutchinson M.I."/>
            <person name="Powell A.J."/>
            <person name="Barry K."/>
            <person name="Miller A.N."/>
            <person name="Grigoriev I.V."/>
            <person name="Debuchy R."/>
            <person name="Gladieux P."/>
            <person name="Hiltunen Thoren M."/>
            <person name="Johannesson H."/>
        </authorList>
    </citation>
    <scope>NUCLEOTIDE SEQUENCE</scope>
    <source>
        <strain evidence="2">PSN309</strain>
    </source>
</reference>
<gene>
    <name evidence="2" type="ORF">QBC35DRAFT_388843</name>
</gene>
<organism evidence="2 3">
    <name type="scientific">Podospora australis</name>
    <dbReference type="NCBI Taxonomy" id="1536484"/>
    <lineage>
        <taxon>Eukaryota</taxon>
        <taxon>Fungi</taxon>
        <taxon>Dikarya</taxon>
        <taxon>Ascomycota</taxon>
        <taxon>Pezizomycotina</taxon>
        <taxon>Sordariomycetes</taxon>
        <taxon>Sordariomycetidae</taxon>
        <taxon>Sordariales</taxon>
        <taxon>Podosporaceae</taxon>
        <taxon>Podospora</taxon>
    </lineage>
</organism>
<feature type="compositionally biased region" description="Basic and acidic residues" evidence="1">
    <location>
        <begin position="58"/>
        <end position="72"/>
    </location>
</feature>
<evidence type="ECO:0000313" key="2">
    <source>
        <dbReference type="EMBL" id="KAK4185731.1"/>
    </source>
</evidence>
<reference evidence="2" key="2">
    <citation type="submission" date="2023-05" db="EMBL/GenBank/DDBJ databases">
        <authorList>
            <consortium name="Lawrence Berkeley National Laboratory"/>
            <person name="Steindorff A."/>
            <person name="Hensen N."/>
            <person name="Bonometti L."/>
            <person name="Westerberg I."/>
            <person name="Brannstrom I.O."/>
            <person name="Guillou S."/>
            <person name="Cros-Aarteil S."/>
            <person name="Calhoun S."/>
            <person name="Haridas S."/>
            <person name="Kuo A."/>
            <person name="Mondo S."/>
            <person name="Pangilinan J."/>
            <person name="Riley R."/>
            <person name="Labutti K."/>
            <person name="Andreopoulos B."/>
            <person name="Lipzen A."/>
            <person name="Chen C."/>
            <person name="Yanf M."/>
            <person name="Daum C."/>
            <person name="Ng V."/>
            <person name="Clum A."/>
            <person name="Ohm R."/>
            <person name="Martin F."/>
            <person name="Silar P."/>
            <person name="Natvig D."/>
            <person name="Lalanne C."/>
            <person name="Gautier V."/>
            <person name="Ament-Velasquez S.L."/>
            <person name="Kruys A."/>
            <person name="Hutchinson M.I."/>
            <person name="Powell A.J."/>
            <person name="Barry K."/>
            <person name="Miller A.N."/>
            <person name="Grigoriev I.V."/>
            <person name="Debuchy R."/>
            <person name="Gladieux P."/>
            <person name="Thoren M.H."/>
            <person name="Johannesson H."/>
        </authorList>
    </citation>
    <scope>NUCLEOTIDE SEQUENCE</scope>
    <source>
        <strain evidence="2">PSN309</strain>
    </source>
</reference>
<name>A0AAN6WQR0_9PEZI</name>
<feature type="region of interest" description="Disordered" evidence="1">
    <location>
        <begin position="58"/>
        <end position="83"/>
    </location>
</feature>
<dbReference type="EMBL" id="MU864441">
    <property type="protein sequence ID" value="KAK4185731.1"/>
    <property type="molecule type" value="Genomic_DNA"/>
</dbReference>